<protein>
    <submittedName>
        <fullName evidence="2">Uncharacterized protein LOC142174531</fullName>
    </submittedName>
</protein>
<proteinExistence type="predicted"/>
<name>A0AC58TGU5_TOBAC</name>
<accession>A0AC58TGU5</accession>
<evidence type="ECO:0000313" key="2">
    <source>
        <dbReference type="RefSeq" id="XP_075096443.1"/>
    </source>
</evidence>
<keyword evidence="1" id="KW-1185">Reference proteome</keyword>
<gene>
    <name evidence="2" type="primary">LOC142174531</name>
</gene>
<dbReference type="RefSeq" id="XP_075096443.1">
    <property type="nucleotide sequence ID" value="XM_075240342.1"/>
</dbReference>
<dbReference type="Proteomes" id="UP000790787">
    <property type="component" value="Chromosome 20"/>
</dbReference>
<reference evidence="2" key="2">
    <citation type="submission" date="2025-08" db="UniProtKB">
        <authorList>
            <consortium name="RefSeq"/>
        </authorList>
    </citation>
    <scope>IDENTIFICATION</scope>
    <source>
        <tissue evidence="2">Leaf</tissue>
    </source>
</reference>
<evidence type="ECO:0000313" key="1">
    <source>
        <dbReference type="Proteomes" id="UP000790787"/>
    </source>
</evidence>
<reference evidence="1" key="1">
    <citation type="journal article" date="2014" name="Nat. Commun.">
        <title>The tobacco genome sequence and its comparison with those of tomato and potato.</title>
        <authorList>
            <person name="Sierro N."/>
            <person name="Battey J.N."/>
            <person name="Ouadi S."/>
            <person name="Bakaher N."/>
            <person name="Bovet L."/>
            <person name="Willig A."/>
            <person name="Goepfert S."/>
            <person name="Peitsch M.C."/>
            <person name="Ivanov N.V."/>
        </authorList>
    </citation>
    <scope>NUCLEOTIDE SEQUENCE [LARGE SCALE GENOMIC DNA]</scope>
</reference>
<organism evidence="1 2">
    <name type="scientific">Nicotiana tabacum</name>
    <name type="common">Common tobacco</name>
    <dbReference type="NCBI Taxonomy" id="4097"/>
    <lineage>
        <taxon>Eukaryota</taxon>
        <taxon>Viridiplantae</taxon>
        <taxon>Streptophyta</taxon>
        <taxon>Embryophyta</taxon>
        <taxon>Tracheophyta</taxon>
        <taxon>Spermatophyta</taxon>
        <taxon>Magnoliopsida</taxon>
        <taxon>eudicotyledons</taxon>
        <taxon>Gunneridae</taxon>
        <taxon>Pentapetalae</taxon>
        <taxon>asterids</taxon>
        <taxon>lamiids</taxon>
        <taxon>Solanales</taxon>
        <taxon>Solanaceae</taxon>
        <taxon>Nicotianoideae</taxon>
        <taxon>Nicotianeae</taxon>
        <taxon>Nicotiana</taxon>
    </lineage>
</organism>
<sequence length="508" mass="58021">MKVVILFGILATHLYNNRFKHKLIMAGKELDASIIDPPREEEEFEPGLKEELHKMKHKMTEMYQLPVGFKMPMFDLYDRHRDPVAHLRGFCSKMTRAGGKDELLMAYFSQSLSGAALEWYARQDNIRSYNWDNLAQAFARHFQYNVKIVPDRLSLTKIEKKPSESFREYGFRWREQAAHVYPPMEEDKMVEHFLQALEPTYLGHLILAIGKSFNKVVKIGGMVEEGLKSIKIISYSAIKATTHAIQNGTGGVLGKKKKEDVAMVVSGYWHDPTVEGLTDKLSRPNDKPPVVVAKGLPGDDGTKQGKPKVVMRGIAKELRKTKPPKDGPILVKKLVTEEEAEEFLREMKHHQALMKILNEAHIPDKITVNHLEKIITKIFESNRITFSDNELLWRLKIDAERIHKNSICIQGFDGGGKDSIGDIVLELKIGPVEFTMEFQVLVVAVSYNLMLGRPWIHVAKAVMSSLHQILKFEWDRQEVIVHGDENFCAYKYTSVPFIKVEADKGPNF</sequence>